<dbReference type="InterPro" id="IPR006016">
    <property type="entry name" value="UspA"/>
</dbReference>
<sequence length="137" mass="15243">MKILLAIDGSANSTRAAKYVALHWQANAEITLIHVDDHMHEYITEHLDADSICRLHIINSRAALRGPERVLTRSGHLFEERMLVGDPGMEIVQWAKKNRSDLIVMGSHGRGLLKSLFLGSVVVKVLSNSNTPVLVVR</sequence>
<gene>
    <name evidence="3" type="ORF">ABIC75_000300</name>
</gene>
<dbReference type="Pfam" id="PF00582">
    <property type="entry name" value="Usp"/>
    <property type="match status" value="1"/>
</dbReference>
<dbReference type="Proteomes" id="UP001549184">
    <property type="component" value="Unassembled WGS sequence"/>
</dbReference>
<dbReference type="PANTHER" id="PTHR46268:SF15">
    <property type="entry name" value="UNIVERSAL STRESS PROTEIN HP_0031"/>
    <property type="match status" value="1"/>
</dbReference>
<dbReference type="PANTHER" id="PTHR46268">
    <property type="entry name" value="STRESS RESPONSE PROTEIN NHAX"/>
    <property type="match status" value="1"/>
</dbReference>
<evidence type="ECO:0000259" key="2">
    <source>
        <dbReference type="Pfam" id="PF00582"/>
    </source>
</evidence>
<accession>A0ABV2JS22</accession>
<dbReference type="CDD" id="cd00293">
    <property type="entry name" value="USP-like"/>
    <property type="match status" value="1"/>
</dbReference>
<dbReference type="InterPro" id="IPR014729">
    <property type="entry name" value="Rossmann-like_a/b/a_fold"/>
</dbReference>
<reference evidence="3 4" key="1">
    <citation type="submission" date="2024-06" db="EMBL/GenBank/DDBJ databases">
        <title>Sorghum-associated microbial communities from plants grown in Nebraska, USA.</title>
        <authorList>
            <person name="Schachtman D."/>
        </authorList>
    </citation>
    <scope>NUCLEOTIDE SEQUENCE [LARGE SCALE GENOMIC DNA]</scope>
    <source>
        <strain evidence="3 4">1073</strain>
    </source>
</reference>
<keyword evidence="4" id="KW-1185">Reference proteome</keyword>
<evidence type="ECO:0000256" key="1">
    <source>
        <dbReference type="ARBA" id="ARBA00008791"/>
    </source>
</evidence>
<organism evidence="3 4">
    <name type="scientific">Dyella japonica</name>
    <dbReference type="NCBI Taxonomy" id="231455"/>
    <lineage>
        <taxon>Bacteria</taxon>
        <taxon>Pseudomonadati</taxon>
        <taxon>Pseudomonadota</taxon>
        <taxon>Gammaproteobacteria</taxon>
        <taxon>Lysobacterales</taxon>
        <taxon>Rhodanobacteraceae</taxon>
        <taxon>Dyella</taxon>
    </lineage>
</organism>
<evidence type="ECO:0000313" key="4">
    <source>
        <dbReference type="Proteomes" id="UP001549184"/>
    </source>
</evidence>
<name>A0ABV2JS22_9GAMM</name>
<proteinExistence type="inferred from homology"/>
<dbReference type="EMBL" id="JBEPMU010000001">
    <property type="protein sequence ID" value="MET3650598.1"/>
    <property type="molecule type" value="Genomic_DNA"/>
</dbReference>
<comment type="caution">
    <text evidence="3">The sequence shown here is derived from an EMBL/GenBank/DDBJ whole genome shotgun (WGS) entry which is preliminary data.</text>
</comment>
<evidence type="ECO:0000313" key="3">
    <source>
        <dbReference type="EMBL" id="MET3650598.1"/>
    </source>
</evidence>
<dbReference type="RefSeq" id="WP_354012094.1">
    <property type="nucleotide sequence ID" value="NZ_JBEPMU010000001.1"/>
</dbReference>
<protein>
    <submittedName>
        <fullName evidence="3">Nucleotide-binding universal stress UspA family protein</fullName>
    </submittedName>
</protein>
<comment type="similarity">
    <text evidence="1">Belongs to the universal stress protein A family.</text>
</comment>
<dbReference type="Gene3D" id="3.40.50.620">
    <property type="entry name" value="HUPs"/>
    <property type="match status" value="1"/>
</dbReference>
<dbReference type="InterPro" id="IPR006015">
    <property type="entry name" value="Universal_stress_UspA"/>
</dbReference>
<feature type="domain" description="UspA" evidence="2">
    <location>
        <begin position="2"/>
        <end position="137"/>
    </location>
</feature>
<dbReference type="PRINTS" id="PR01438">
    <property type="entry name" value="UNVRSLSTRESS"/>
</dbReference>
<dbReference type="SUPFAM" id="SSF52402">
    <property type="entry name" value="Adenine nucleotide alpha hydrolases-like"/>
    <property type="match status" value="1"/>
</dbReference>